<evidence type="ECO:0000259" key="21">
    <source>
        <dbReference type="PROSITE" id="PS50112"/>
    </source>
</evidence>
<dbReference type="SUPFAM" id="SSF52172">
    <property type="entry name" value="CheY-like"/>
    <property type="match status" value="1"/>
</dbReference>
<feature type="domain" description="PAC" evidence="22">
    <location>
        <begin position="1225"/>
        <end position="1277"/>
    </location>
</feature>
<dbReference type="Pfam" id="PF13188">
    <property type="entry name" value="PAS_8"/>
    <property type="match status" value="1"/>
</dbReference>
<dbReference type="PROSITE" id="PS50112">
    <property type="entry name" value="PAS"/>
    <property type="match status" value="3"/>
</dbReference>
<sequence length="1849" mass="198372">MEVGWAMLIDTGGLGGTLAGDPMPQPRAAPSRAPTLRRRILMFALCAALPLLLLAGGAVWQQNRVERLRAEEGLVVRAQAMALLLDREFAGAERLLRALAGSPALARGDLPTFWSEMRSAATAFGAKAVNLMGPDGRIQLSTSWLPGERPGTMSTGPAIEALASGRTVVGDLYVSPSAGEWSVAVAVPVLVPDAAEGGPGRRVLGLVLPRERLLSALTEQRLPPGAVASALDRQSTIVARTMRDHETVAKQPPARVLAAMTQQAGIIAPFTAVEGERVHAAYALAPQSGFRVKVTVPAEAFEASLRQALLPTLLIGGGLLSVTLVFGVLFADRLSRSLRRLGEPGMAGLPGWHAVREFDELGAVLARRAETRERAAAEARALFDASPVGVVRADAGGRVTAANQAFLRIVGMTREDLAAGRVRWDDLTPPEWIGRDEAAIAEAARDGACAPYQKEYIRADGTRVPVLMFFAFHDRAVGAASAFVVDLSGWDATEAALARAHEQMRLAMGAARIFSWDWNVVSGAVRWSGGLEAALGMADGSFGGTVDDFRALVHAADLPRVEAALRRALADEAPYDIEFRMRRADGGERWVVARGTVLRDGTGRPTRMIGIDFDITDRKCAELALARSKAALRRITEAAQVATFEVESPGTGGEARVSPGLRALHGLPPGSRCDYATVLGQIHPEDRRLFVAEHRRLAVEGGHYDVDYRITLPDGSVRWIQSMGEGEPGPDGMPARLRGIAIDVTARKRAEAALSASEARMRAALDEIRAVYATAPIGLALVGRDLRYRNINAALAAINGRPVEDHLGRKVAEVVPELWPEIEPVYRAVLERGEAVVDIPISGRPAAGAASGHWRVSYHPVSDEAGGIWGVSITVRAVTAEQQAEPGLAADRARLRDLLATLDLGAFMARDLDGTIRYWSDGCERLYGWTAEEAVGQVSHRLLGAESPVPLAEVEAALERAGAWSGDLRHRTRTGKEIVVAARKALRRSPEGKAALVFEALIDVTAQRRAEQALRESEATLSAVLDALPVGVAIADAKGRILRDNAALRELWGVPPETTGWEGYSDWVAWWPETGQRILAEDWAMTRALLRGEVTRDEMLECARFGSGEHRYFLNNAAPIRDAEGRIIGGVVAALDVTARRADELRLRESEERLRLTQEAAAVGAWDWNLETGECRWSPRNFALHGIEPGDAALSYAIWREAVHPEDRAGADAAVQAAVAGDGRYEAEYRVLPAGGTVRWLLSRGVVLPGRDGRPVRMLGISLDVTAAKQAEAALGRANTELEDRIAERTRALDEAAEELRAEMRRREEAQAALAQAQKLEALGQLTGSVAHDFNNVLAAVMGSLRLIARRAEGNAQILTLASAGERAAERAAALIRQLMAFARREELIPAVVLPARILDEVDQMLRRAVGTGVILALHADPDTWPVLTDPHRLEVALLNLAVNARDAMDGVGSLAVATRNAAAAPGAERPQGLDPNRDYVVVSTRDNGPGMAPEVMARAAEPFFTTKPRGQGTGLGLAMVYGFARQSGGALRLLGAPGEGTTAEIWLPRAVGATAAEAAEAEREPDPALHGSATVLVVDDDDQVRLMTATLLRDLGYEVIEADGMASAVVQASVAARLDLVVTDIIMPGGRGPDLAMRLRADRPGIPILFVSGYGDRAGLAGEVVLTKPFTPVELSRRVLSALGRLPTSLHERTLMRLGRPELSRAYLAWRALREAGGADTLPTPEALDMAKQVEADHAYTVALEGGEDGAPRMRFVRVGAALGRRLNRPLVGEEVGDDLEEDEVFGGLGDAYHRCARLGVPCHDYARLRFGDGGEPVYFERLLLPLAEDGRARPTHLVGLAFFSDSV</sequence>
<dbReference type="Proteomes" id="UP000295096">
    <property type="component" value="Unassembled WGS sequence"/>
</dbReference>
<dbReference type="InterPro" id="IPR001789">
    <property type="entry name" value="Sig_transdc_resp-reg_receiver"/>
</dbReference>
<evidence type="ECO:0000256" key="8">
    <source>
        <dbReference type="ARBA" id="ARBA00022692"/>
    </source>
</evidence>
<evidence type="ECO:0000256" key="2">
    <source>
        <dbReference type="ARBA" id="ARBA00004429"/>
    </source>
</evidence>
<dbReference type="InterPro" id="IPR011006">
    <property type="entry name" value="CheY-like_superfamily"/>
</dbReference>
<dbReference type="Gene3D" id="3.30.450.20">
    <property type="entry name" value="PAS domain"/>
    <property type="match status" value="8"/>
</dbReference>
<dbReference type="SMART" id="SM00091">
    <property type="entry name" value="PAS"/>
    <property type="match status" value="7"/>
</dbReference>
<dbReference type="Gene3D" id="1.10.287.130">
    <property type="match status" value="1"/>
</dbReference>
<name>A0A4R5QHW6_9PROT</name>
<feature type="transmembrane region" description="Helical" evidence="18">
    <location>
        <begin position="308"/>
        <end position="331"/>
    </location>
</feature>
<evidence type="ECO:0000256" key="13">
    <source>
        <dbReference type="ARBA" id="ARBA00022989"/>
    </source>
</evidence>
<dbReference type="EMBL" id="SMSJ01000009">
    <property type="protein sequence ID" value="TDH62686.1"/>
    <property type="molecule type" value="Genomic_DNA"/>
</dbReference>
<dbReference type="SMART" id="SM00086">
    <property type="entry name" value="PAC"/>
    <property type="match status" value="6"/>
</dbReference>
<keyword evidence="6 16" id="KW-0597">Phosphoprotein</keyword>
<feature type="domain" description="PAC" evidence="22">
    <location>
        <begin position="1096"/>
        <end position="1149"/>
    </location>
</feature>
<dbReference type="InterPro" id="IPR003594">
    <property type="entry name" value="HATPase_dom"/>
</dbReference>
<feature type="domain" description="PAC" evidence="22">
    <location>
        <begin position="964"/>
        <end position="1016"/>
    </location>
</feature>
<feature type="domain" description="Histidine kinase" evidence="19">
    <location>
        <begin position="1329"/>
        <end position="1552"/>
    </location>
</feature>
<gene>
    <name evidence="23" type="ORF">E2C06_09785</name>
</gene>
<dbReference type="CDD" id="cd00082">
    <property type="entry name" value="HisKA"/>
    <property type="match status" value="1"/>
</dbReference>
<keyword evidence="17" id="KW-0175">Coiled coil</keyword>
<comment type="caution">
    <text evidence="23">The sequence shown here is derived from an EMBL/GenBank/DDBJ whole genome shotgun (WGS) entry which is preliminary data.</text>
</comment>
<dbReference type="Gene3D" id="2.10.70.100">
    <property type="match status" value="3"/>
</dbReference>
<dbReference type="Pfam" id="PF08448">
    <property type="entry name" value="PAS_4"/>
    <property type="match status" value="3"/>
</dbReference>
<feature type="domain" description="PAS" evidence="21">
    <location>
        <begin position="375"/>
        <end position="417"/>
    </location>
</feature>
<evidence type="ECO:0000259" key="22">
    <source>
        <dbReference type="PROSITE" id="PS50113"/>
    </source>
</evidence>
<evidence type="ECO:0000256" key="9">
    <source>
        <dbReference type="ARBA" id="ARBA00022737"/>
    </source>
</evidence>
<comment type="catalytic activity">
    <reaction evidence="1">
        <text>ATP + protein L-histidine = ADP + protein N-phospho-L-histidine.</text>
        <dbReference type="EC" id="2.7.13.3"/>
    </reaction>
</comment>
<evidence type="ECO:0000256" key="3">
    <source>
        <dbReference type="ARBA" id="ARBA00012438"/>
    </source>
</evidence>
<comment type="subcellular location">
    <subcellularLocation>
        <location evidence="2">Cell inner membrane</location>
        <topology evidence="2">Multi-pass membrane protein</topology>
    </subcellularLocation>
</comment>
<feature type="modified residue" description="4-aspartylphosphate" evidence="16">
    <location>
        <position position="1625"/>
    </location>
</feature>
<dbReference type="InterPro" id="IPR036097">
    <property type="entry name" value="HisK_dim/P_sf"/>
</dbReference>
<dbReference type="InterPro" id="IPR029151">
    <property type="entry name" value="Sensor-like_sf"/>
</dbReference>
<dbReference type="InterPro" id="IPR000014">
    <property type="entry name" value="PAS"/>
</dbReference>
<proteinExistence type="predicted"/>
<evidence type="ECO:0000256" key="7">
    <source>
        <dbReference type="ARBA" id="ARBA00022679"/>
    </source>
</evidence>
<evidence type="ECO:0000313" key="24">
    <source>
        <dbReference type="Proteomes" id="UP000295096"/>
    </source>
</evidence>
<dbReference type="PROSITE" id="PS50109">
    <property type="entry name" value="HIS_KIN"/>
    <property type="match status" value="1"/>
</dbReference>
<dbReference type="GO" id="GO:0005524">
    <property type="term" value="F:ATP binding"/>
    <property type="evidence" value="ECO:0007669"/>
    <property type="project" value="UniProtKB-KW"/>
</dbReference>
<keyword evidence="24" id="KW-1185">Reference proteome</keyword>
<dbReference type="SUPFAM" id="SSF55785">
    <property type="entry name" value="PYP-like sensor domain (PAS domain)"/>
    <property type="match status" value="7"/>
</dbReference>
<dbReference type="Pfam" id="PF08447">
    <property type="entry name" value="PAS_3"/>
    <property type="match status" value="3"/>
</dbReference>
<dbReference type="PANTHER" id="PTHR43304">
    <property type="entry name" value="PHYTOCHROME-LIKE PROTEIN CPH1"/>
    <property type="match status" value="1"/>
</dbReference>
<evidence type="ECO:0000256" key="6">
    <source>
        <dbReference type="ARBA" id="ARBA00022553"/>
    </source>
</evidence>
<feature type="domain" description="PAS" evidence="21">
    <location>
        <begin position="1017"/>
        <end position="1057"/>
    </location>
</feature>
<keyword evidence="4" id="KW-1003">Cell membrane</keyword>
<dbReference type="InterPro" id="IPR000700">
    <property type="entry name" value="PAS-assoc_C"/>
</dbReference>
<dbReference type="PROSITE" id="PS50110">
    <property type="entry name" value="RESPONSE_REGULATORY"/>
    <property type="match status" value="1"/>
</dbReference>
<dbReference type="InterPro" id="IPR052162">
    <property type="entry name" value="Sensor_kinase/Photoreceptor"/>
</dbReference>
<evidence type="ECO:0000256" key="17">
    <source>
        <dbReference type="SAM" id="Coils"/>
    </source>
</evidence>
<dbReference type="PROSITE" id="PS50113">
    <property type="entry name" value="PAC"/>
    <property type="match status" value="5"/>
</dbReference>
<evidence type="ECO:0000256" key="16">
    <source>
        <dbReference type="PROSITE-ProRule" id="PRU00169"/>
    </source>
</evidence>
<evidence type="ECO:0000256" key="4">
    <source>
        <dbReference type="ARBA" id="ARBA00022475"/>
    </source>
</evidence>
<protein>
    <recommendedName>
        <fullName evidence="3">histidine kinase</fullName>
        <ecNumber evidence="3">2.7.13.3</ecNumber>
    </recommendedName>
</protein>
<evidence type="ECO:0000256" key="11">
    <source>
        <dbReference type="ARBA" id="ARBA00022777"/>
    </source>
</evidence>
<dbReference type="EC" id="2.7.13.3" evidence="3"/>
<keyword evidence="10" id="KW-0547">Nucleotide-binding</keyword>
<accession>A0A4R5QHW6</accession>
<dbReference type="SUPFAM" id="SSF103190">
    <property type="entry name" value="Sensory domain-like"/>
    <property type="match status" value="1"/>
</dbReference>
<keyword evidence="8 18" id="KW-0812">Transmembrane</keyword>
<keyword evidence="7" id="KW-0808">Transferase</keyword>
<dbReference type="GO" id="GO:0005886">
    <property type="term" value="C:plasma membrane"/>
    <property type="evidence" value="ECO:0007669"/>
    <property type="project" value="UniProtKB-SubCell"/>
</dbReference>
<dbReference type="Gene3D" id="3.30.565.10">
    <property type="entry name" value="Histidine kinase-like ATPase, C-terminal domain"/>
    <property type="match status" value="1"/>
</dbReference>
<feature type="domain" description="PAC" evidence="22">
    <location>
        <begin position="575"/>
        <end position="627"/>
    </location>
</feature>
<dbReference type="Pfam" id="PF00072">
    <property type="entry name" value="Response_reg"/>
    <property type="match status" value="1"/>
</dbReference>
<dbReference type="InterPro" id="IPR036890">
    <property type="entry name" value="HATPase_C_sf"/>
</dbReference>
<evidence type="ECO:0000256" key="15">
    <source>
        <dbReference type="ARBA" id="ARBA00023136"/>
    </source>
</evidence>
<dbReference type="PANTHER" id="PTHR43304:SF1">
    <property type="entry name" value="PAC DOMAIN-CONTAINING PROTEIN"/>
    <property type="match status" value="1"/>
</dbReference>
<evidence type="ECO:0000256" key="10">
    <source>
        <dbReference type="ARBA" id="ARBA00022741"/>
    </source>
</evidence>
<dbReference type="NCBIfam" id="TIGR00229">
    <property type="entry name" value="sensory_box"/>
    <property type="match status" value="5"/>
</dbReference>
<dbReference type="Pfam" id="PF02518">
    <property type="entry name" value="HATPase_c"/>
    <property type="match status" value="1"/>
</dbReference>
<dbReference type="SMART" id="SM00387">
    <property type="entry name" value="HATPase_c"/>
    <property type="match status" value="1"/>
</dbReference>
<dbReference type="InterPro" id="IPR001610">
    <property type="entry name" value="PAC"/>
</dbReference>
<feature type="domain" description="PAS" evidence="21">
    <location>
        <begin position="891"/>
        <end position="937"/>
    </location>
</feature>
<feature type="domain" description="PAC" evidence="22">
    <location>
        <begin position="704"/>
        <end position="756"/>
    </location>
</feature>
<organism evidence="23 24">
    <name type="scientific">Dankookia rubra</name>
    <dbReference type="NCBI Taxonomy" id="1442381"/>
    <lineage>
        <taxon>Bacteria</taxon>
        <taxon>Pseudomonadati</taxon>
        <taxon>Pseudomonadota</taxon>
        <taxon>Alphaproteobacteria</taxon>
        <taxon>Acetobacterales</taxon>
        <taxon>Roseomonadaceae</taxon>
        <taxon>Dankookia</taxon>
    </lineage>
</organism>
<keyword evidence="14" id="KW-0902">Two-component regulatory system</keyword>
<evidence type="ECO:0000256" key="12">
    <source>
        <dbReference type="ARBA" id="ARBA00022840"/>
    </source>
</evidence>
<dbReference type="InterPro" id="IPR004358">
    <property type="entry name" value="Sig_transdc_His_kin-like_C"/>
</dbReference>
<evidence type="ECO:0000256" key="14">
    <source>
        <dbReference type="ARBA" id="ARBA00023012"/>
    </source>
</evidence>
<dbReference type="SUPFAM" id="SSF55874">
    <property type="entry name" value="ATPase domain of HSP90 chaperone/DNA topoisomerase II/histidine kinase"/>
    <property type="match status" value="1"/>
</dbReference>
<dbReference type="CDD" id="cd00130">
    <property type="entry name" value="PAS"/>
    <property type="match status" value="5"/>
</dbReference>
<keyword evidence="5" id="KW-0997">Cell inner membrane</keyword>
<evidence type="ECO:0000256" key="5">
    <source>
        <dbReference type="ARBA" id="ARBA00022519"/>
    </source>
</evidence>
<feature type="coiled-coil region" evidence="17">
    <location>
        <begin position="1268"/>
        <end position="1320"/>
    </location>
</feature>
<reference evidence="23 24" key="1">
    <citation type="journal article" date="2016" name="J. Microbiol.">
        <title>Dankookia rubra gen. nov., sp. nov., an alphaproteobacterium isolated from sediment of a shallow stream.</title>
        <authorList>
            <person name="Kim W.H."/>
            <person name="Kim D.H."/>
            <person name="Kang K."/>
            <person name="Ahn T.Y."/>
        </authorList>
    </citation>
    <scope>NUCLEOTIDE SEQUENCE [LARGE SCALE GENOMIC DNA]</scope>
    <source>
        <strain evidence="23 24">JCM30602</strain>
    </source>
</reference>
<dbReference type="FunFam" id="2.10.70.100:FF:000001">
    <property type="entry name" value="Sensory transduction histidine kinase"/>
    <property type="match status" value="1"/>
</dbReference>
<dbReference type="SMART" id="SM00448">
    <property type="entry name" value="REC"/>
    <property type="match status" value="1"/>
</dbReference>
<dbReference type="PRINTS" id="PR00344">
    <property type="entry name" value="BCTRLSENSOR"/>
</dbReference>
<dbReference type="InterPro" id="IPR013656">
    <property type="entry name" value="PAS_4"/>
</dbReference>
<keyword evidence="11" id="KW-0418">Kinase</keyword>
<dbReference type="InterPro" id="IPR003661">
    <property type="entry name" value="HisK_dim/P_dom"/>
</dbReference>
<keyword evidence="15 18" id="KW-0472">Membrane</keyword>
<keyword evidence="13 18" id="KW-1133">Transmembrane helix</keyword>
<keyword evidence="12" id="KW-0067">ATP-binding</keyword>
<evidence type="ECO:0000313" key="23">
    <source>
        <dbReference type="EMBL" id="TDH62686.1"/>
    </source>
</evidence>
<evidence type="ECO:0000259" key="20">
    <source>
        <dbReference type="PROSITE" id="PS50110"/>
    </source>
</evidence>
<keyword evidence="9" id="KW-0677">Repeat</keyword>
<dbReference type="OrthoDB" id="7228207at2"/>
<evidence type="ECO:0000256" key="1">
    <source>
        <dbReference type="ARBA" id="ARBA00000085"/>
    </source>
</evidence>
<dbReference type="SMART" id="SM00388">
    <property type="entry name" value="HisKA"/>
    <property type="match status" value="1"/>
</dbReference>
<dbReference type="InterPro" id="IPR005467">
    <property type="entry name" value="His_kinase_dom"/>
</dbReference>
<dbReference type="SUPFAM" id="SSF47384">
    <property type="entry name" value="Homodimeric domain of signal transducing histidine kinase"/>
    <property type="match status" value="1"/>
</dbReference>
<dbReference type="InterPro" id="IPR013655">
    <property type="entry name" value="PAS_fold_3"/>
</dbReference>
<dbReference type="Gene3D" id="3.40.50.2300">
    <property type="match status" value="1"/>
</dbReference>
<evidence type="ECO:0000259" key="19">
    <source>
        <dbReference type="PROSITE" id="PS50109"/>
    </source>
</evidence>
<dbReference type="GO" id="GO:0000155">
    <property type="term" value="F:phosphorelay sensor kinase activity"/>
    <property type="evidence" value="ECO:0007669"/>
    <property type="project" value="InterPro"/>
</dbReference>
<feature type="transmembrane region" description="Helical" evidence="18">
    <location>
        <begin position="40"/>
        <end position="60"/>
    </location>
</feature>
<evidence type="ECO:0000256" key="18">
    <source>
        <dbReference type="SAM" id="Phobius"/>
    </source>
</evidence>
<feature type="domain" description="Response regulatory" evidence="20">
    <location>
        <begin position="1575"/>
        <end position="1684"/>
    </location>
</feature>
<dbReference type="InterPro" id="IPR035965">
    <property type="entry name" value="PAS-like_dom_sf"/>
</dbReference>